<dbReference type="PRINTS" id="PR00081">
    <property type="entry name" value="GDHRDH"/>
</dbReference>
<comment type="similarity">
    <text evidence="1">Belongs to the short-chain dehydrogenases/reductases (SDR) family.</text>
</comment>
<organism evidence="4 5">
    <name type="scientific">Sphaceloma murrayae</name>
    <dbReference type="NCBI Taxonomy" id="2082308"/>
    <lineage>
        <taxon>Eukaryota</taxon>
        <taxon>Fungi</taxon>
        <taxon>Dikarya</taxon>
        <taxon>Ascomycota</taxon>
        <taxon>Pezizomycotina</taxon>
        <taxon>Dothideomycetes</taxon>
        <taxon>Dothideomycetidae</taxon>
        <taxon>Myriangiales</taxon>
        <taxon>Elsinoaceae</taxon>
        <taxon>Sphaceloma</taxon>
    </lineage>
</organism>
<name>A0A2K1QGP7_9PEZI</name>
<dbReference type="CDD" id="cd05233">
    <property type="entry name" value="SDR_c"/>
    <property type="match status" value="1"/>
</dbReference>
<dbReference type="InterPro" id="IPR002347">
    <property type="entry name" value="SDR_fam"/>
</dbReference>
<dbReference type="InParanoid" id="A0A2K1QGP7"/>
<dbReference type="PRINTS" id="PR00080">
    <property type="entry name" value="SDRFAMILY"/>
</dbReference>
<proteinExistence type="inferred from homology"/>
<dbReference type="OrthoDB" id="1669814at2759"/>
<dbReference type="Pfam" id="PF13561">
    <property type="entry name" value="adh_short_C2"/>
    <property type="match status" value="1"/>
</dbReference>
<keyword evidence="5" id="KW-1185">Reference proteome</keyword>
<dbReference type="PROSITE" id="PS00061">
    <property type="entry name" value="ADH_SHORT"/>
    <property type="match status" value="1"/>
</dbReference>
<dbReference type="Proteomes" id="UP000243797">
    <property type="component" value="Unassembled WGS sequence"/>
</dbReference>
<comment type="caution">
    <text evidence="4">The sequence shown here is derived from an EMBL/GenBank/DDBJ whole genome shotgun (WGS) entry which is preliminary data.</text>
</comment>
<dbReference type="InterPro" id="IPR036291">
    <property type="entry name" value="NAD(P)-bd_dom_sf"/>
</dbReference>
<accession>A0A2K1QGP7</accession>
<dbReference type="SUPFAM" id="SSF51735">
    <property type="entry name" value="NAD(P)-binding Rossmann-fold domains"/>
    <property type="match status" value="1"/>
</dbReference>
<dbReference type="AlphaFoldDB" id="A0A2K1QGP7"/>
<evidence type="ECO:0000256" key="1">
    <source>
        <dbReference type="ARBA" id="ARBA00006484"/>
    </source>
</evidence>
<evidence type="ECO:0000313" key="4">
    <source>
        <dbReference type="EMBL" id="PNS14335.1"/>
    </source>
</evidence>
<sequence>MPSSVANKRVIVFGGGGAIGGGAALLLARGGAKVYSFVRKESSIPANKPEGWMRHAAVDVGDREAVYAAVDKAVIELGGLDAIINAAGLFRGTSVDKITEDEIDQMYRVNVKGTLFTSLASIPYMRASGGGSIINIGSDSATEGIQNGVSYSASKAAVNALSRAISTEVGKDMIRVNVVNPCCDSVMGEDFAKSRPSRQAHEETFKHRIYLGGKAGDALKDIAPVLEFLVSDDSHFVTGQIIGANGGMICSH</sequence>
<gene>
    <name evidence="4" type="ORF">CAC42_6848</name>
</gene>
<evidence type="ECO:0000256" key="2">
    <source>
        <dbReference type="ARBA" id="ARBA00022857"/>
    </source>
</evidence>
<dbReference type="GO" id="GO:0016491">
    <property type="term" value="F:oxidoreductase activity"/>
    <property type="evidence" value="ECO:0007669"/>
    <property type="project" value="UniProtKB-KW"/>
</dbReference>
<dbReference type="Gene3D" id="3.40.50.720">
    <property type="entry name" value="NAD(P)-binding Rossmann-like Domain"/>
    <property type="match status" value="1"/>
</dbReference>
<evidence type="ECO:0000313" key="5">
    <source>
        <dbReference type="Proteomes" id="UP000243797"/>
    </source>
</evidence>
<reference evidence="4 5" key="1">
    <citation type="submission" date="2017-06" db="EMBL/GenBank/DDBJ databases">
        <title>Draft genome sequence of a variant of Elsinoe murrayae.</title>
        <authorList>
            <person name="Cheng Q."/>
        </authorList>
    </citation>
    <scope>NUCLEOTIDE SEQUENCE [LARGE SCALE GENOMIC DNA]</scope>
    <source>
        <strain evidence="4 5">CQ-2017a</strain>
    </source>
</reference>
<evidence type="ECO:0000256" key="3">
    <source>
        <dbReference type="ARBA" id="ARBA00023002"/>
    </source>
</evidence>
<keyword evidence="2" id="KW-0521">NADP</keyword>
<dbReference type="PANTHER" id="PTHR24321">
    <property type="entry name" value="DEHYDROGENASES, SHORT CHAIN"/>
    <property type="match status" value="1"/>
</dbReference>
<dbReference type="PANTHER" id="PTHR24321:SF8">
    <property type="entry name" value="ESTRADIOL 17-BETA-DEHYDROGENASE 8-RELATED"/>
    <property type="match status" value="1"/>
</dbReference>
<protein>
    <submittedName>
        <fullName evidence="4">NADP-dependent 3-hydroxy acid dehydrogenase</fullName>
    </submittedName>
</protein>
<keyword evidence="3" id="KW-0560">Oxidoreductase</keyword>
<dbReference type="InterPro" id="IPR020904">
    <property type="entry name" value="Sc_DH/Rdtase_CS"/>
</dbReference>
<dbReference type="EMBL" id="NKHZ01000088">
    <property type="protein sequence ID" value="PNS14335.1"/>
    <property type="molecule type" value="Genomic_DNA"/>
</dbReference>
<dbReference type="STRING" id="2082308.A0A2K1QGP7"/>